<feature type="domain" description="RNA polymerase sigma-70 region 2" evidence="5">
    <location>
        <begin position="24"/>
        <end position="90"/>
    </location>
</feature>
<comment type="similarity">
    <text evidence="1">Belongs to the sigma-70 factor family. ECF subfamily.</text>
</comment>
<name>A0ABQ3HUZ3_9SPHI</name>
<dbReference type="InterPro" id="IPR013324">
    <property type="entry name" value="RNA_pol_sigma_r3/r4-like"/>
</dbReference>
<dbReference type="InterPro" id="IPR036388">
    <property type="entry name" value="WH-like_DNA-bd_sf"/>
</dbReference>
<evidence type="ECO:0000256" key="1">
    <source>
        <dbReference type="ARBA" id="ARBA00010641"/>
    </source>
</evidence>
<accession>A0ABQ3HUZ3</accession>
<dbReference type="Proteomes" id="UP000620550">
    <property type="component" value="Unassembled WGS sequence"/>
</dbReference>
<dbReference type="EMBL" id="BNAF01000007">
    <property type="protein sequence ID" value="GHE37249.1"/>
    <property type="molecule type" value="Genomic_DNA"/>
</dbReference>
<keyword evidence="7" id="KW-0240">DNA-directed RNA polymerase</keyword>
<dbReference type="NCBIfam" id="TIGR02937">
    <property type="entry name" value="sigma70-ECF"/>
    <property type="match status" value="1"/>
</dbReference>
<protein>
    <submittedName>
        <fullName evidence="7">DNA-directed RNA polymerase sigma-70 factor</fullName>
    </submittedName>
</protein>
<evidence type="ECO:0000256" key="2">
    <source>
        <dbReference type="ARBA" id="ARBA00023015"/>
    </source>
</evidence>
<evidence type="ECO:0000259" key="5">
    <source>
        <dbReference type="Pfam" id="PF04542"/>
    </source>
</evidence>
<evidence type="ECO:0000256" key="3">
    <source>
        <dbReference type="ARBA" id="ARBA00023082"/>
    </source>
</evidence>
<reference evidence="8" key="1">
    <citation type="journal article" date="2019" name="Int. J. Syst. Evol. Microbiol.">
        <title>The Global Catalogue of Microorganisms (GCM) 10K type strain sequencing project: providing services to taxonomists for standard genome sequencing and annotation.</title>
        <authorList>
            <consortium name="The Broad Institute Genomics Platform"/>
            <consortium name="The Broad Institute Genome Sequencing Center for Infectious Disease"/>
            <person name="Wu L."/>
            <person name="Ma J."/>
        </authorList>
    </citation>
    <scope>NUCLEOTIDE SEQUENCE [LARGE SCALE GENOMIC DNA]</scope>
    <source>
        <strain evidence="8">CGMCC 1.12966</strain>
    </source>
</reference>
<evidence type="ECO:0000256" key="4">
    <source>
        <dbReference type="ARBA" id="ARBA00023163"/>
    </source>
</evidence>
<evidence type="ECO:0000313" key="8">
    <source>
        <dbReference type="Proteomes" id="UP000620550"/>
    </source>
</evidence>
<dbReference type="Gene3D" id="1.10.1740.10">
    <property type="match status" value="1"/>
</dbReference>
<dbReference type="SUPFAM" id="SSF88946">
    <property type="entry name" value="Sigma2 domain of RNA polymerase sigma factors"/>
    <property type="match status" value="1"/>
</dbReference>
<dbReference type="InterPro" id="IPR013325">
    <property type="entry name" value="RNA_pol_sigma_r2"/>
</dbReference>
<dbReference type="Gene3D" id="1.10.10.10">
    <property type="entry name" value="Winged helix-like DNA-binding domain superfamily/Winged helix DNA-binding domain"/>
    <property type="match status" value="1"/>
</dbReference>
<evidence type="ECO:0000259" key="6">
    <source>
        <dbReference type="Pfam" id="PF08281"/>
    </source>
</evidence>
<organism evidence="7 8">
    <name type="scientific">Sphingobacterium griseoflavum</name>
    <dbReference type="NCBI Taxonomy" id="1474952"/>
    <lineage>
        <taxon>Bacteria</taxon>
        <taxon>Pseudomonadati</taxon>
        <taxon>Bacteroidota</taxon>
        <taxon>Sphingobacteriia</taxon>
        <taxon>Sphingobacteriales</taxon>
        <taxon>Sphingobacteriaceae</taxon>
        <taxon>Sphingobacterium</taxon>
    </lineage>
</organism>
<keyword evidence="8" id="KW-1185">Reference proteome</keyword>
<keyword evidence="2" id="KW-0805">Transcription regulation</keyword>
<dbReference type="InterPro" id="IPR014284">
    <property type="entry name" value="RNA_pol_sigma-70_dom"/>
</dbReference>
<dbReference type="CDD" id="cd06171">
    <property type="entry name" value="Sigma70_r4"/>
    <property type="match status" value="1"/>
</dbReference>
<dbReference type="PANTHER" id="PTHR43133:SF46">
    <property type="entry name" value="RNA POLYMERASE SIGMA-70 FACTOR ECF SUBFAMILY"/>
    <property type="match status" value="1"/>
</dbReference>
<gene>
    <name evidence="7" type="ORF">GCM10017764_20590</name>
</gene>
<comment type="caution">
    <text evidence="7">The sequence shown here is derived from an EMBL/GenBank/DDBJ whole genome shotgun (WGS) entry which is preliminary data.</text>
</comment>
<dbReference type="Pfam" id="PF08281">
    <property type="entry name" value="Sigma70_r4_2"/>
    <property type="match status" value="1"/>
</dbReference>
<proteinExistence type="inferred from homology"/>
<dbReference type="SUPFAM" id="SSF88659">
    <property type="entry name" value="Sigma3 and sigma4 domains of RNA polymerase sigma factors"/>
    <property type="match status" value="1"/>
</dbReference>
<dbReference type="InterPro" id="IPR007627">
    <property type="entry name" value="RNA_pol_sigma70_r2"/>
</dbReference>
<feature type="domain" description="RNA polymerase sigma factor 70 region 4 type 2" evidence="6">
    <location>
        <begin position="118"/>
        <end position="169"/>
    </location>
</feature>
<dbReference type="PANTHER" id="PTHR43133">
    <property type="entry name" value="RNA POLYMERASE ECF-TYPE SIGMA FACTO"/>
    <property type="match status" value="1"/>
</dbReference>
<dbReference type="RefSeq" id="WP_189626580.1">
    <property type="nucleotide sequence ID" value="NZ_BNAF01000007.1"/>
</dbReference>
<sequence>MEKQQLESIWNKCLNGDRKAQFALYQLFSKKMYAVCLRYAPDEQQAKDILQVGFIKVFRKGKHFENKGSLEGWIRRIMVHTAIENHRRNQMSSVESFDESHESLAGTMESTDNVQYKDLLALIQLLPLGYRTVFNMYVIDGYSHREIAEKLNISEGNSKSQLSRARQWLQEKLLKMEGKAS</sequence>
<dbReference type="InterPro" id="IPR013249">
    <property type="entry name" value="RNA_pol_sigma70_r4_t2"/>
</dbReference>
<keyword evidence="4" id="KW-0804">Transcription</keyword>
<dbReference type="Pfam" id="PF04542">
    <property type="entry name" value="Sigma70_r2"/>
    <property type="match status" value="1"/>
</dbReference>
<evidence type="ECO:0000313" key="7">
    <source>
        <dbReference type="EMBL" id="GHE37249.1"/>
    </source>
</evidence>
<keyword evidence="3" id="KW-0731">Sigma factor</keyword>
<dbReference type="GO" id="GO:0000428">
    <property type="term" value="C:DNA-directed RNA polymerase complex"/>
    <property type="evidence" value="ECO:0007669"/>
    <property type="project" value="UniProtKB-KW"/>
</dbReference>
<dbReference type="InterPro" id="IPR039425">
    <property type="entry name" value="RNA_pol_sigma-70-like"/>
</dbReference>